<dbReference type="AlphaFoldDB" id="A0A439D4Y4"/>
<evidence type="ECO:0000313" key="3">
    <source>
        <dbReference type="Proteomes" id="UP000286045"/>
    </source>
</evidence>
<comment type="caution">
    <text evidence="2">The sequence shown here is derived from an EMBL/GenBank/DDBJ whole genome shotgun (WGS) entry which is preliminary data.</text>
</comment>
<organism evidence="2 3">
    <name type="scientific">Xylaria grammica</name>
    <dbReference type="NCBI Taxonomy" id="363999"/>
    <lineage>
        <taxon>Eukaryota</taxon>
        <taxon>Fungi</taxon>
        <taxon>Dikarya</taxon>
        <taxon>Ascomycota</taxon>
        <taxon>Pezizomycotina</taxon>
        <taxon>Sordariomycetes</taxon>
        <taxon>Xylariomycetidae</taxon>
        <taxon>Xylariales</taxon>
        <taxon>Xylariaceae</taxon>
        <taxon>Xylaria</taxon>
    </lineage>
</organism>
<proteinExistence type="predicted"/>
<feature type="compositionally biased region" description="Low complexity" evidence="1">
    <location>
        <begin position="582"/>
        <end position="603"/>
    </location>
</feature>
<dbReference type="STRING" id="363999.A0A439D4Y4"/>
<keyword evidence="3" id="KW-1185">Reference proteome</keyword>
<evidence type="ECO:0000313" key="2">
    <source>
        <dbReference type="EMBL" id="RWA09466.1"/>
    </source>
</evidence>
<feature type="compositionally biased region" description="Polar residues" evidence="1">
    <location>
        <begin position="669"/>
        <end position="680"/>
    </location>
</feature>
<sequence length="680" mass="75798">MLDPGTALSIVQLSGNVLKLGRTIAFEFFGPEGAPGKLKHLNTRLQRLNTTLEEILEQPSSPDEPSTVKIPGSVSVEKTLRECKAFLEHYKSLLSETPSLSQRVLLIVGPDASRIDEFHRRIDQHYTELGQWRIGSLNERMDELHVLVTSIRDFISVPPTNHPSPHIATNSRPTIPETGTYPMPYGTTTPSNLHPDQQLLSPTSHTSPVLRAQSSRNPSLISIPELPPAALQSPPFPIDRALQHNRRNVTTESGSTIGLIGGQNYDAGVGGARTSYSSLNGPHPGHRITLILGTEEGFHFSPDAYEVHEGETERIIEWYSPPIRVRHFLPSDKSRIPYTKPNDAKVEVTFLPLGSKHRFEITTPDGSESKSTKFKYQFTHKMDREVFQRRVRMRQSLQTVQVVKIHKLKEENIAMDVHLKVWARNEQDTDPTFSFAYLGKHELNNHVEYMIRWFKKEPERKGEKRLILRPYSEDTNLHYGPTIDDSIKRSSTFKDLKRKMSIGSNASLGSHSSSIGNSPAVLYEGKGETAPEHVRRLGYLDIEFESMGLREKFVNACYEAHHPARILRRATFGSDTDPLSPRQPSVFSSGSPSVSQTTTPQRSIGEQEGVGLGVDMGIPGYVPGSLNPLQLPSPAIPRTAEIQFNTLSLFTMPDPAIPTTREPHPSEPSPTDTQSKGDAG</sequence>
<evidence type="ECO:0000256" key="1">
    <source>
        <dbReference type="SAM" id="MobiDB-lite"/>
    </source>
</evidence>
<feature type="region of interest" description="Disordered" evidence="1">
    <location>
        <begin position="651"/>
        <end position="680"/>
    </location>
</feature>
<protein>
    <submittedName>
        <fullName evidence="2">Uncharacterized protein</fullName>
    </submittedName>
</protein>
<accession>A0A439D4Y4</accession>
<dbReference type="Proteomes" id="UP000286045">
    <property type="component" value="Unassembled WGS sequence"/>
</dbReference>
<feature type="region of interest" description="Disordered" evidence="1">
    <location>
        <begin position="572"/>
        <end position="607"/>
    </location>
</feature>
<gene>
    <name evidence="2" type="ORF">EKO27_g5641</name>
</gene>
<reference evidence="2 3" key="1">
    <citation type="submission" date="2018-12" db="EMBL/GenBank/DDBJ databases">
        <title>Draft genome sequence of Xylaria grammica IHI A82.</title>
        <authorList>
            <person name="Buettner E."/>
            <person name="Kellner H."/>
        </authorList>
    </citation>
    <scope>NUCLEOTIDE SEQUENCE [LARGE SCALE GENOMIC DNA]</scope>
    <source>
        <strain evidence="2 3">IHI A82</strain>
    </source>
</reference>
<name>A0A439D4Y4_9PEZI</name>
<dbReference type="EMBL" id="RYZI01000153">
    <property type="protein sequence ID" value="RWA09466.1"/>
    <property type="molecule type" value="Genomic_DNA"/>
</dbReference>